<evidence type="ECO:0000313" key="1">
    <source>
        <dbReference type="EMBL" id="JAH79450.1"/>
    </source>
</evidence>
<dbReference type="AlphaFoldDB" id="A0A0E9VQ08"/>
<sequence>MLSAGIQIASTQHLVK</sequence>
<organism evidence="1">
    <name type="scientific">Anguilla anguilla</name>
    <name type="common">European freshwater eel</name>
    <name type="synonym">Muraena anguilla</name>
    <dbReference type="NCBI Taxonomy" id="7936"/>
    <lineage>
        <taxon>Eukaryota</taxon>
        <taxon>Metazoa</taxon>
        <taxon>Chordata</taxon>
        <taxon>Craniata</taxon>
        <taxon>Vertebrata</taxon>
        <taxon>Euteleostomi</taxon>
        <taxon>Actinopterygii</taxon>
        <taxon>Neopterygii</taxon>
        <taxon>Teleostei</taxon>
        <taxon>Anguilliformes</taxon>
        <taxon>Anguillidae</taxon>
        <taxon>Anguilla</taxon>
    </lineage>
</organism>
<reference evidence="1" key="1">
    <citation type="submission" date="2014-11" db="EMBL/GenBank/DDBJ databases">
        <authorList>
            <person name="Amaro Gonzalez C."/>
        </authorList>
    </citation>
    <scope>NUCLEOTIDE SEQUENCE</scope>
</reference>
<dbReference type="EMBL" id="GBXM01029127">
    <property type="protein sequence ID" value="JAH79450.1"/>
    <property type="molecule type" value="Transcribed_RNA"/>
</dbReference>
<proteinExistence type="predicted"/>
<reference evidence="1" key="2">
    <citation type="journal article" date="2015" name="Fish Shellfish Immunol.">
        <title>Early steps in the European eel (Anguilla anguilla)-Vibrio vulnificus interaction in the gills: Role of the RtxA13 toxin.</title>
        <authorList>
            <person name="Callol A."/>
            <person name="Pajuelo D."/>
            <person name="Ebbesson L."/>
            <person name="Teles M."/>
            <person name="MacKenzie S."/>
            <person name="Amaro C."/>
        </authorList>
    </citation>
    <scope>NUCLEOTIDE SEQUENCE</scope>
</reference>
<accession>A0A0E9VQ08</accession>
<protein>
    <submittedName>
        <fullName evidence="1">Uncharacterized protein</fullName>
    </submittedName>
</protein>
<name>A0A0E9VQ08_ANGAN</name>